<dbReference type="GO" id="GO:0005874">
    <property type="term" value="C:microtubule"/>
    <property type="evidence" value="ECO:0007669"/>
    <property type="project" value="UniProtKB-KW"/>
</dbReference>
<evidence type="ECO:0000256" key="3">
    <source>
        <dbReference type="ARBA" id="ARBA00022490"/>
    </source>
</evidence>
<feature type="domain" description="Gamma tubulin complex component protein N-terminal" evidence="8">
    <location>
        <begin position="107"/>
        <end position="401"/>
    </location>
</feature>
<dbReference type="Gene3D" id="1.20.120.1900">
    <property type="entry name" value="Gamma-tubulin complex, C-terminal domain"/>
    <property type="match status" value="1"/>
</dbReference>
<dbReference type="GO" id="GO:0000930">
    <property type="term" value="C:gamma-tubulin complex"/>
    <property type="evidence" value="ECO:0007669"/>
    <property type="project" value="TreeGrafter"/>
</dbReference>
<dbReference type="AlphaFoldDB" id="A0AAV9CFB9"/>
<dbReference type="GO" id="GO:0031122">
    <property type="term" value="P:cytoplasmic microtubule organization"/>
    <property type="evidence" value="ECO:0007669"/>
    <property type="project" value="TreeGrafter"/>
</dbReference>
<dbReference type="InterPro" id="IPR040457">
    <property type="entry name" value="GCP_C"/>
</dbReference>
<evidence type="ECO:0008006" key="11">
    <source>
        <dbReference type="Google" id="ProtNLM"/>
    </source>
</evidence>
<accession>A0AAV9CFB9</accession>
<evidence type="ECO:0000256" key="1">
    <source>
        <dbReference type="ARBA" id="ARBA00004245"/>
    </source>
</evidence>
<evidence type="ECO:0000313" key="10">
    <source>
        <dbReference type="Proteomes" id="UP001180020"/>
    </source>
</evidence>
<dbReference type="GO" id="GO:0000922">
    <property type="term" value="C:spindle pole"/>
    <property type="evidence" value="ECO:0007669"/>
    <property type="project" value="InterPro"/>
</dbReference>
<keyword evidence="4" id="KW-0493">Microtubule</keyword>
<dbReference type="InterPro" id="IPR042241">
    <property type="entry name" value="GCP_C_sf"/>
</dbReference>
<evidence type="ECO:0000313" key="9">
    <source>
        <dbReference type="EMBL" id="KAK1287472.1"/>
    </source>
</evidence>
<dbReference type="GO" id="GO:0051225">
    <property type="term" value="P:spindle assembly"/>
    <property type="evidence" value="ECO:0007669"/>
    <property type="project" value="TreeGrafter"/>
</dbReference>
<feature type="compositionally biased region" description="Low complexity" evidence="6">
    <location>
        <begin position="38"/>
        <end position="49"/>
    </location>
</feature>
<reference evidence="9" key="1">
    <citation type="journal article" date="2023" name="Nat. Commun.">
        <title>Diploid and tetraploid genomes of Acorus and the evolution of monocots.</title>
        <authorList>
            <person name="Ma L."/>
            <person name="Liu K.W."/>
            <person name="Li Z."/>
            <person name="Hsiao Y.Y."/>
            <person name="Qi Y."/>
            <person name="Fu T."/>
            <person name="Tang G.D."/>
            <person name="Zhang D."/>
            <person name="Sun W.H."/>
            <person name="Liu D.K."/>
            <person name="Li Y."/>
            <person name="Chen G.Z."/>
            <person name="Liu X.D."/>
            <person name="Liao X.Y."/>
            <person name="Jiang Y.T."/>
            <person name="Yu X."/>
            <person name="Hao Y."/>
            <person name="Huang J."/>
            <person name="Zhao X.W."/>
            <person name="Ke S."/>
            <person name="Chen Y.Y."/>
            <person name="Wu W.L."/>
            <person name="Hsu J.L."/>
            <person name="Lin Y.F."/>
            <person name="Huang M.D."/>
            <person name="Li C.Y."/>
            <person name="Huang L."/>
            <person name="Wang Z.W."/>
            <person name="Zhao X."/>
            <person name="Zhong W.Y."/>
            <person name="Peng D.H."/>
            <person name="Ahmad S."/>
            <person name="Lan S."/>
            <person name="Zhang J.S."/>
            <person name="Tsai W.C."/>
            <person name="Van de Peer Y."/>
            <person name="Liu Z.J."/>
        </authorList>
    </citation>
    <scope>NUCLEOTIDE SEQUENCE</scope>
    <source>
        <strain evidence="9">CP</strain>
    </source>
</reference>
<comment type="similarity">
    <text evidence="2">Belongs to the TUBGCP family.</text>
</comment>
<dbReference type="EMBL" id="JAUJYO010000019">
    <property type="protein sequence ID" value="KAK1287472.1"/>
    <property type="molecule type" value="Genomic_DNA"/>
</dbReference>
<dbReference type="PANTHER" id="PTHR19302">
    <property type="entry name" value="GAMMA TUBULIN COMPLEX PROTEIN"/>
    <property type="match status" value="1"/>
</dbReference>
<dbReference type="GO" id="GO:0051011">
    <property type="term" value="F:microtubule minus-end binding"/>
    <property type="evidence" value="ECO:0007669"/>
    <property type="project" value="TreeGrafter"/>
</dbReference>
<gene>
    <name evidence="9" type="ORF">QJS10_CPB19g01957</name>
</gene>
<evidence type="ECO:0000256" key="5">
    <source>
        <dbReference type="ARBA" id="ARBA00023212"/>
    </source>
</evidence>
<feature type="region of interest" description="Disordered" evidence="6">
    <location>
        <begin position="21"/>
        <end position="50"/>
    </location>
</feature>
<dbReference type="GO" id="GO:0043015">
    <property type="term" value="F:gamma-tubulin binding"/>
    <property type="evidence" value="ECO:0007669"/>
    <property type="project" value="InterPro"/>
</dbReference>
<keyword evidence="5" id="KW-0206">Cytoskeleton</keyword>
<sequence length="1238" mass="140942">MTIDSLFQNLKLEDPILPSKAWESIPSESGGAGGGSGPSDPGSGSRGPPIYDPWTVSESHLVRLVMNALQGAKSAIDIIEKLSTTFCSTPADRSSHRIPSLWHRSTSTAALGNILKSLGRSGLLVFLLQKFVDYFQNPHLDGGSKDEVLRKGNLMGHEFSKDESTTMNGVTTDVSELERCGCHSLVNQAFSVAVRRVLEGYICALNTLFASAQLRRSSNSVNPCSYESWGAVGLTRDAYSSVTLLEVYVHTKELRSQIESLGNVCLSKSAALISGGDLISDTNLEFHKFPRGADLLTYLYVQLRDSDPVHSSLLKFLFVHSCEPYCGFIKSWIYRARINDPHKEFMVEYLDELPTSCTNGLLQSCKERDGVSVPCFLKDICPALLRAGQQLQILIKLLEMCNISPVEDHGRGKDICFSYDSANLEDVLPFWSGSLSDRDFCSFSLTFRQRNIEAMTTKRELIYTTLQVKLENLFKRLSRYRQATAFGTLSNFLSRRRGIDMSFSNKLMFDKGSISHTSQIHKDFSDVILDEDDSDISGSSDESLCGVEPLDTSECSSSHEEHVGLTCLDNGNALYKTFETERPWELDCILQRKHVNTCSISPVRQQQNHVDLNNINLSYHSQESHTGKSEVTYVKCPDYYMDGEKENFNMYRRFNKKKLNSVIDGNHNQGNENMEIIELDDSYFNKPFVSDKSEFEPVGMRIPLENAACGASPYCLIHQQWNSKYNHRTFNVNPMLSKATWTSFMYNSRNSHTKGNQRFSLQCFDFLSVEDPCESYKMRLIASPASEIQVDDPHVMHSKIHMTINDKEEYTDHDFLVDQSDQSVSGSLSSCSSRNLKSDLNPEDPPNICGGSNWESSLQIHSGKDFVARTDCGDNCMEMFDMPLDIVIEKCIRQEILLQYKFVSGFTIKLLEEGFNLREHLLALRRYHFMELGDWADSFISSLWHHKWRSFEVNQRISEIQGLLDLALCRSSCERDEYKDRLFINTKGHDKLDISSPQKSVHAFDFLALGYRVDWPIKIVVTQDALNIYEEIFRFLVRVKLAASSLTDIWHSMKAQCLIGLKQGLGHQDMKFNTLLKLRQRVNHFVSTLQQYVQSQLSHASWCRFLYSLKHQVKDTTELEKVHMSYLADSSKICFLSIETRPVARIIENILQCTLDFWSCYPGGCNVRFEGQEFSNLIAHMNFSQVLSVEAKFEKNIKELYVCYLRSQKHGQFALCRFWGYLNYNEYYSDIIGKGEIL</sequence>
<feature type="domain" description="Gamma tubulin complex component C-terminal" evidence="7">
    <location>
        <begin position="917"/>
        <end position="1228"/>
    </location>
</feature>
<name>A0AAV9CFB9_ACOCL</name>
<keyword evidence="10" id="KW-1185">Reference proteome</keyword>
<dbReference type="GO" id="GO:0051321">
    <property type="term" value="P:meiotic cell cycle"/>
    <property type="evidence" value="ECO:0007669"/>
    <property type="project" value="TreeGrafter"/>
</dbReference>
<dbReference type="Pfam" id="PF17681">
    <property type="entry name" value="GCP_N_terminal"/>
    <property type="match status" value="1"/>
</dbReference>
<dbReference type="InterPro" id="IPR007259">
    <property type="entry name" value="GCP"/>
</dbReference>
<comment type="subcellular location">
    <subcellularLocation>
        <location evidence="1">Cytoplasm</location>
        <location evidence="1">Cytoskeleton</location>
    </subcellularLocation>
</comment>
<comment type="caution">
    <text evidence="9">The sequence shown here is derived from an EMBL/GenBank/DDBJ whole genome shotgun (WGS) entry which is preliminary data.</text>
</comment>
<organism evidence="9 10">
    <name type="scientific">Acorus calamus</name>
    <name type="common">Sweet flag</name>
    <dbReference type="NCBI Taxonomy" id="4465"/>
    <lineage>
        <taxon>Eukaryota</taxon>
        <taxon>Viridiplantae</taxon>
        <taxon>Streptophyta</taxon>
        <taxon>Embryophyta</taxon>
        <taxon>Tracheophyta</taxon>
        <taxon>Spermatophyta</taxon>
        <taxon>Magnoliopsida</taxon>
        <taxon>Liliopsida</taxon>
        <taxon>Acoraceae</taxon>
        <taxon>Acorus</taxon>
    </lineage>
</organism>
<evidence type="ECO:0000256" key="2">
    <source>
        <dbReference type="ARBA" id="ARBA00010337"/>
    </source>
</evidence>
<dbReference type="PANTHER" id="PTHR19302:SF70">
    <property type="entry name" value="GAMMA-TUBULIN COMPLEX COMPONENT 6"/>
    <property type="match status" value="1"/>
</dbReference>
<evidence type="ECO:0000259" key="8">
    <source>
        <dbReference type="Pfam" id="PF17681"/>
    </source>
</evidence>
<dbReference type="Pfam" id="PF04130">
    <property type="entry name" value="GCP_C_terminal"/>
    <property type="match status" value="1"/>
</dbReference>
<proteinExistence type="inferred from homology"/>
<evidence type="ECO:0000256" key="4">
    <source>
        <dbReference type="ARBA" id="ARBA00022701"/>
    </source>
</evidence>
<reference evidence="9" key="2">
    <citation type="submission" date="2023-06" db="EMBL/GenBank/DDBJ databases">
        <authorList>
            <person name="Ma L."/>
            <person name="Liu K.-W."/>
            <person name="Li Z."/>
            <person name="Hsiao Y.-Y."/>
            <person name="Qi Y."/>
            <person name="Fu T."/>
            <person name="Tang G."/>
            <person name="Zhang D."/>
            <person name="Sun W.-H."/>
            <person name="Liu D.-K."/>
            <person name="Li Y."/>
            <person name="Chen G.-Z."/>
            <person name="Liu X.-D."/>
            <person name="Liao X.-Y."/>
            <person name="Jiang Y.-T."/>
            <person name="Yu X."/>
            <person name="Hao Y."/>
            <person name="Huang J."/>
            <person name="Zhao X.-W."/>
            <person name="Ke S."/>
            <person name="Chen Y.-Y."/>
            <person name="Wu W.-L."/>
            <person name="Hsu J.-L."/>
            <person name="Lin Y.-F."/>
            <person name="Huang M.-D."/>
            <person name="Li C.-Y."/>
            <person name="Huang L."/>
            <person name="Wang Z.-W."/>
            <person name="Zhao X."/>
            <person name="Zhong W.-Y."/>
            <person name="Peng D.-H."/>
            <person name="Ahmad S."/>
            <person name="Lan S."/>
            <person name="Zhang J.-S."/>
            <person name="Tsai W.-C."/>
            <person name="Van De Peer Y."/>
            <person name="Liu Z.-J."/>
        </authorList>
    </citation>
    <scope>NUCLEOTIDE SEQUENCE</scope>
    <source>
        <strain evidence="9">CP</strain>
        <tissue evidence="9">Leaves</tissue>
    </source>
</reference>
<dbReference type="InterPro" id="IPR041470">
    <property type="entry name" value="GCP_N"/>
</dbReference>
<dbReference type="GO" id="GO:0000278">
    <property type="term" value="P:mitotic cell cycle"/>
    <property type="evidence" value="ECO:0007669"/>
    <property type="project" value="TreeGrafter"/>
</dbReference>
<dbReference type="GO" id="GO:0007020">
    <property type="term" value="P:microtubule nucleation"/>
    <property type="evidence" value="ECO:0007669"/>
    <property type="project" value="InterPro"/>
</dbReference>
<dbReference type="FunFam" id="1.20.120.1900:FF:000018">
    <property type="entry name" value="Gamma-tubulin complex component 6 isoform A"/>
    <property type="match status" value="1"/>
</dbReference>
<evidence type="ECO:0000259" key="7">
    <source>
        <dbReference type="Pfam" id="PF04130"/>
    </source>
</evidence>
<dbReference type="Proteomes" id="UP001180020">
    <property type="component" value="Unassembled WGS sequence"/>
</dbReference>
<keyword evidence="3" id="KW-0963">Cytoplasm</keyword>
<protein>
    <recommendedName>
        <fullName evidence="11">Gamma-tubulin complex component</fullName>
    </recommendedName>
</protein>
<evidence type="ECO:0000256" key="6">
    <source>
        <dbReference type="SAM" id="MobiDB-lite"/>
    </source>
</evidence>